<evidence type="ECO:0000313" key="1">
    <source>
        <dbReference type="EMBL" id="OXG08112.1"/>
    </source>
</evidence>
<protein>
    <submittedName>
        <fullName evidence="1">Uncharacterized protein</fullName>
    </submittedName>
</protein>
<dbReference type="Proteomes" id="UP000214684">
    <property type="component" value="Unassembled WGS sequence"/>
</dbReference>
<evidence type="ECO:0000313" key="2">
    <source>
        <dbReference type="Proteomes" id="UP000214684"/>
    </source>
</evidence>
<dbReference type="AlphaFoldDB" id="A0A227PEA2"/>
<accession>A0A227PEA2</accession>
<gene>
    <name evidence="1" type="ORF">B0A64_07525</name>
</gene>
<sequence>MVKIMKVLILLIIILAGSCQSYDKDVSYNELLKLQSTHKITNSNLEKSLHEVLNDTINYSKYDFTILILISNKTHAKNEVCISKTDYNIFKGNRPDGFNKLIGYFNYEGIPVLLFGDNNKAIIRLEKIDFYNILGKMPEYGPDNPPIIFEPRMKCHEEQQ</sequence>
<dbReference type="RefSeq" id="WP_089478901.1">
    <property type="nucleotide sequence ID" value="NZ_MUGS01000007.1"/>
</dbReference>
<keyword evidence="2" id="KW-1185">Reference proteome</keyword>
<organism evidence="1 2">
    <name type="scientific">Flavobacterium araucananum</name>
    <dbReference type="NCBI Taxonomy" id="946678"/>
    <lineage>
        <taxon>Bacteria</taxon>
        <taxon>Pseudomonadati</taxon>
        <taxon>Bacteroidota</taxon>
        <taxon>Flavobacteriia</taxon>
        <taxon>Flavobacteriales</taxon>
        <taxon>Flavobacteriaceae</taxon>
        <taxon>Flavobacterium</taxon>
    </lineage>
</organism>
<reference evidence="1 2" key="1">
    <citation type="submission" date="2016-11" db="EMBL/GenBank/DDBJ databases">
        <title>Whole genomes of Flavobacteriaceae.</title>
        <authorList>
            <person name="Stine C."/>
            <person name="Li C."/>
            <person name="Tadesse D."/>
        </authorList>
    </citation>
    <scope>NUCLEOTIDE SEQUENCE [LARGE SCALE GENOMIC DNA]</scope>
    <source>
        <strain evidence="1 2">DSM 24704</strain>
    </source>
</reference>
<proteinExistence type="predicted"/>
<comment type="caution">
    <text evidence="1">The sequence shown here is derived from an EMBL/GenBank/DDBJ whole genome shotgun (WGS) entry which is preliminary data.</text>
</comment>
<dbReference type="PROSITE" id="PS51257">
    <property type="entry name" value="PROKAR_LIPOPROTEIN"/>
    <property type="match status" value="1"/>
</dbReference>
<dbReference type="EMBL" id="MUGS01000007">
    <property type="protein sequence ID" value="OXG08112.1"/>
    <property type="molecule type" value="Genomic_DNA"/>
</dbReference>
<name>A0A227PEA2_9FLAO</name>